<keyword evidence="3" id="KW-1185">Reference proteome</keyword>
<gene>
    <name evidence="2" type="ORF">IV501_12770</name>
</gene>
<keyword evidence="1" id="KW-0472">Membrane</keyword>
<keyword evidence="1" id="KW-1133">Transmembrane helix</keyword>
<name>A0A934SUY3_9MICO</name>
<dbReference type="RefSeq" id="WP_200556705.1">
    <property type="nucleotide sequence ID" value="NZ_JAEPES010000004.1"/>
</dbReference>
<keyword evidence="1" id="KW-0812">Transmembrane</keyword>
<reference evidence="2" key="1">
    <citation type="submission" date="2021-01" db="EMBL/GenBank/DDBJ databases">
        <title>Lacisediminihabitans sp. nov. strain G11-30, isolated from Antarctic Soil.</title>
        <authorList>
            <person name="Li J."/>
        </authorList>
    </citation>
    <scope>NUCLEOTIDE SEQUENCE</scope>
    <source>
        <strain evidence="2">G11-30</strain>
    </source>
</reference>
<evidence type="ECO:0000256" key="1">
    <source>
        <dbReference type="SAM" id="Phobius"/>
    </source>
</evidence>
<accession>A0A934SUY3</accession>
<evidence type="ECO:0000313" key="2">
    <source>
        <dbReference type="EMBL" id="MBK4348509.1"/>
    </source>
</evidence>
<protein>
    <submittedName>
        <fullName evidence="2">Uncharacterized protein</fullName>
    </submittedName>
</protein>
<comment type="caution">
    <text evidence="2">The sequence shown here is derived from an EMBL/GenBank/DDBJ whole genome shotgun (WGS) entry which is preliminary data.</text>
</comment>
<proteinExistence type="predicted"/>
<dbReference type="AlphaFoldDB" id="A0A934SUY3"/>
<feature type="transmembrane region" description="Helical" evidence="1">
    <location>
        <begin position="182"/>
        <end position="203"/>
    </location>
</feature>
<sequence>MTAAQLIRVVLRRWYVVIAVLILTAVAVVAAGRVSGVYSTQLDVVFVAPSKTNSLEVSADSLVQFAAVIERRVNGADAVAPLSGGSTLYGEGIRSGWAITLPNSGGQWQTNFNQAALSIEVVDSTPERVRTIANDLSAKVSALALQEQVDQGVAPISRVTTLESPANPVVSYIEGRSSRAKIGIIALGVGLALFLSVVTDRLAARLRQRRAIRAALDHEAMRQELVEFR</sequence>
<organism evidence="2 3">
    <name type="scientific">Lacisediminihabitans changchengi</name>
    <dbReference type="NCBI Taxonomy" id="2787634"/>
    <lineage>
        <taxon>Bacteria</taxon>
        <taxon>Bacillati</taxon>
        <taxon>Actinomycetota</taxon>
        <taxon>Actinomycetes</taxon>
        <taxon>Micrococcales</taxon>
        <taxon>Microbacteriaceae</taxon>
        <taxon>Lacisediminihabitans</taxon>
    </lineage>
</organism>
<dbReference type="EMBL" id="JAEPES010000004">
    <property type="protein sequence ID" value="MBK4348509.1"/>
    <property type="molecule type" value="Genomic_DNA"/>
</dbReference>
<evidence type="ECO:0000313" key="3">
    <source>
        <dbReference type="Proteomes" id="UP000636458"/>
    </source>
</evidence>
<dbReference type="Proteomes" id="UP000636458">
    <property type="component" value="Unassembled WGS sequence"/>
</dbReference>